<evidence type="ECO:0000313" key="11">
    <source>
        <dbReference type="Proteomes" id="UP000533017"/>
    </source>
</evidence>
<reference evidence="9 10" key="1">
    <citation type="submission" date="2016-10" db="EMBL/GenBank/DDBJ databases">
        <authorList>
            <person name="de Groot N.N."/>
        </authorList>
    </citation>
    <scope>NUCLEOTIDE SEQUENCE [LARGE SCALE GENOMIC DNA]</scope>
    <source>
        <strain evidence="9 10">CPCC 202808</strain>
    </source>
</reference>
<evidence type="ECO:0000256" key="3">
    <source>
        <dbReference type="ARBA" id="ARBA00012754"/>
    </source>
</evidence>
<dbReference type="InterPro" id="IPR017853">
    <property type="entry name" value="GH"/>
</dbReference>
<comment type="catalytic activity">
    <reaction evidence="1">
        <text>Hydrolysis of terminal, non-reducing beta-D-mannose residues in beta-D-mannosides.</text>
        <dbReference type="EC" id="3.2.1.25"/>
    </reaction>
</comment>
<evidence type="ECO:0000259" key="6">
    <source>
        <dbReference type="Pfam" id="PF00703"/>
    </source>
</evidence>
<dbReference type="AlphaFoldDB" id="A0A1I2Q3Y0"/>
<dbReference type="PANTHER" id="PTHR43730:SF1">
    <property type="entry name" value="BETA-MANNOSIDASE"/>
    <property type="match status" value="1"/>
</dbReference>
<dbReference type="RefSeq" id="WP_092882831.1">
    <property type="nucleotide sequence ID" value="NZ_FOOI01000004.1"/>
</dbReference>
<sequence>MSQWRELHEGWTLRVVGEADGVPREVADATVPATVPGSVHTDLLAAGLIPDPYLDRNEYDLGWIGRADWRYSTTFDWTPDGSDRTDLVCDGLDTVATVELNGEVVATTQNMHRSYRFDVGAKLREGRNELVVTFASAQQYAEQLRDKLGDLPGPNSATPEPFNFIRKMACNFGWDWGPVLVTAGIWKSIRLHSWSGARLARVRPVVDVDLGEGRDVATAGRVRVLADVEYAGTATAAGDGGAAGVKSGLTLAASVAGSQAEVGIPAGATSAEVELSVDSPRLWWPHGHGEQPLYDLAVELSDGSGGGLDGWSRRVGFRQVELDTTPDGPADPDNAADGEAGSAFTIVVNGVPVFARGANWIPDDCFPSRVDAARYRTRLQQSRDAHIDLLRVWGGGLYEQDAFYDAADELGILVWQDFLFACASYPEESPIAEEVEAEARENVARLMPHPSLVLWNGNNENIWAWFDWGWQPKVGDRTWGEGYYLDLLPRVVGETDPSRPYWPGSPYSGSMDRHPNVDEHGCKHVWDVWNQVDYSVYRDYVPRFVAEFGWQGPPTWATLTRAVHDEPLAADSPGVLSHQKATDGNAKLARGIAPHFPEPGNVEDWHWFTQLNQARALTVGIEHYRSHRGRCMGTVVWQINDCWPVTSWAAVDGDARPKPLWYALRKVYDPRLVTVQPRPEGLTAFLVNEGLTGAGEALGDGGVWETGLSVERRTFSGEVLANWSTSVSVQPGATAAVRVPVDVATTTDPSTEYLVVTAGDRRATWFFAADKDLAYPAPDWDVEVSADGPVTRVTVTTRTLVRDLALFADRLDPAAVVDDMLVTLLPGESHTFEITGLTRPVDVAEVSGRPVLRCANDTVASAS</sequence>
<dbReference type="InterPro" id="IPR006102">
    <property type="entry name" value="Ig-like_GH2"/>
</dbReference>
<protein>
    <recommendedName>
        <fullName evidence="3">beta-mannosidase</fullName>
        <ecNumber evidence="3">3.2.1.25</ecNumber>
    </recommendedName>
</protein>
<dbReference type="InterPro" id="IPR036156">
    <property type="entry name" value="Beta-gal/glucu_dom_sf"/>
</dbReference>
<organism evidence="9 10">
    <name type="scientific">Actinopolymorpha cephalotaxi</name>
    <dbReference type="NCBI Taxonomy" id="504797"/>
    <lineage>
        <taxon>Bacteria</taxon>
        <taxon>Bacillati</taxon>
        <taxon>Actinomycetota</taxon>
        <taxon>Actinomycetes</taxon>
        <taxon>Propionibacteriales</taxon>
        <taxon>Actinopolymorphaceae</taxon>
        <taxon>Actinopolymorpha</taxon>
    </lineage>
</organism>
<dbReference type="FunFam" id="3.20.20.80:FF:000050">
    <property type="entry name" value="Beta-mannosidase B"/>
    <property type="match status" value="1"/>
</dbReference>
<dbReference type="InterPro" id="IPR054593">
    <property type="entry name" value="Beta-mannosidase-like_N2"/>
</dbReference>
<dbReference type="SUPFAM" id="SSF49785">
    <property type="entry name" value="Galactose-binding domain-like"/>
    <property type="match status" value="1"/>
</dbReference>
<evidence type="ECO:0000313" key="9">
    <source>
        <dbReference type="EMBL" id="SFG23195.1"/>
    </source>
</evidence>
<dbReference type="Gene3D" id="2.60.120.260">
    <property type="entry name" value="Galactose-binding domain-like"/>
    <property type="match status" value="1"/>
</dbReference>
<dbReference type="Pfam" id="PF22666">
    <property type="entry name" value="Glyco_hydro_2_N2"/>
    <property type="match status" value="1"/>
</dbReference>
<evidence type="ECO:0000256" key="5">
    <source>
        <dbReference type="ARBA" id="ARBA00023295"/>
    </source>
</evidence>
<evidence type="ECO:0000256" key="1">
    <source>
        <dbReference type="ARBA" id="ARBA00000829"/>
    </source>
</evidence>
<accession>A0A1I2Q3Y0</accession>
<dbReference type="EMBL" id="JACBZA010000001">
    <property type="protein sequence ID" value="NYH83358.1"/>
    <property type="molecule type" value="Genomic_DNA"/>
</dbReference>
<feature type="domain" description="Glycoside hydrolase family 2 immunoglobulin-like beta-sandwich" evidence="6">
    <location>
        <begin position="264"/>
        <end position="318"/>
    </location>
</feature>
<evidence type="ECO:0000259" key="7">
    <source>
        <dbReference type="Pfam" id="PF22666"/>
    </source>
</evidence>
<dbReference type="InterPro" id="IPR013783">
    <property type="entry name" value="Ig-like_fold"/>
</dbReference>
<keyword evidence="5 8" id="KW-0326">Glycosidase</keyword>
<dbReference type="GO" id="GO:0005975">
    <property type="term" value="P:carbohydrate metabolic process"/>
    <property type="evidence" value="ECO:0007669"/>
    <property type="project" value="InterPro"/>
</dbReference>
<dbReference type="Proteomes" id="UP000199052">
    <property type="component" value="Unassembled WGS sequence"/>
</dbReference>
<dbReference type="InterPro" id="IPR008979">
    <property type="entry name" value="Galactose-bd-like_sf"/>
</dbReference>
<gene>
    <name evidence="8" type="ORF">FHR37_002209</name>
    <name evidence="9" type="ORF">SAMN05421678_104394</name>
</gene>
<dbReference type="GO" id="GO:0004567">
    <property type="term" value="F:beta-mannosidase activity"/>
    <property type="evidence" value="ECO:0007669"/>
    <property type="project" value="UniProtKB-EC"/>
</dbReference>
<dbReference type="EMBL" id="FOOI01000004">
    <property type="protein sequence ID" value="SFG23195.1"/>
    <property type="molecule type" value="Genomic_DNA"/>
</dbReference>
<dbReference type="EC" id="3.2.1.25" evidence="3"/>
<keyword evidence="4 8" id="KW-0378">Hydrolase</keyword>
<dbReference type="STRING" id="504797.SAMN05421678_104394"/>
<evidence type="ECO:0000256" key="4">
    <source>
        <dbReference type="ARBA" id="ARBA00022801"/>
    </source>
</evidence>
<dbReference type="Gene3D" id="2.60.40.10">
    <property type="entry name" value="Immunoglobulins"/>
    <property type="match status" value="1"/>
</dbReference>
<dbReference type="Pfam" id="PF00703">
    <property type="entry name" value="Glyco_hydro_2"/>
    <property type="match status" value="1"/>
</dbReference>
<dbReference type="Gene3D" id="3.20.20.80">
    <property type="entry name" value="Glycosidases"/>
    <property type="match status" value="1"/>
</dbReference>
<dbReference type="SUPFAM" id="SSF49303">
    <property type="entry name" value="beta-Galactosidase/glucuronidase domain"/>
    <property type="match status" value="1"/>
</dbReference>
<dbReference type="Proteomes" id="UP000533017">
    <property type="component" value="Unassembled WGS sequence"/>
</dbReference>
<keyword evidence="11" id="KW-1185">Reference proteome</keyword>
<evidence type="ECO:0000313" key="10">
    <source>
        <dbReference type="Proteomes" id="UP000199052"/>
    </source>
</evidence>
<dbReference type="InterPro" id="IPR050887">
    <property type="entry name" value="Beta-mannosidase_GH2"/>
</dbReference>
<evidence type="ECO:0000256" key="2">
    <source>
        <dbReference type="ARBA" id="ARBA00007401"/>
    </source>
</evidence>
<dbReference type="SUPFAM" id="SSF51445">
    <property type="entry name" value="(Trans)glycosidases"/>
    <property type="match status" value="1"/>
</dbReference>
<dbReference type="GO" id="GO:0006516">
    <property type="term" value="P:glycoprotein catabolic process"/>
    <property type="evidence" value="ECO:0007669"/>
    <property type="project" value="TreeGrafter"/>
</dbReference>
<comment type="similarity">
    <text evidence="2">Belongs to the glycosyl hydrolase 2 family.</text>
</comment>
<evidence type="ECO:0000313" key="8">
    <source>
        <dbReference type="EMBL" id="NYH83358.1"/>
    </source>
</evidence>
<dbReference type="PANTHER" id="PTHR43730">
    <property type="entry name" value="BETA-MANNOSIDASE"/>
    <property type="match status" value="1"/>
</dbReference>
<name>A0A1I2Q3Y0_9ACTN</name>
<dbReference type="OrthoDB" id="9758603at2"/>
<proteinExistence type="inferred from homology"/>
<feature type="domain" description="Beta-mannosidase-like galactose-binding" evidence="7">
    <location>
        <begin position="25"/>
        <end position="187"/>
    </location>
</feature>
<reference evidence="8 11" key="2">
    <citation type="submission" date="2020-07" db="EMBL/GenBank/DDBJ databases">
        <title>Sequencing the genomes of 1000 actinobacteria strains.</title>
        <authorList>
            <person name="Klenk H.-P."/>
        </authorList>
    </citation>
    <scope>NUCLEOTIDE SEQUENCE [LARGE SCALE GENOMIC DNA]</scope>
    <source>
        <strain evidence="8 11">DSM 45117</strain>
    </source>
</reference>